<dbReference type="EMBL" id="GBRH01281273">
    <property type="protein sequence ID" value="JAD16622.1"/>
    <property type="molecule type" value="Transcribed_RNA"/>
</dbReference>
<accession>A0A0A8XY73</accession>
<organism evidence="1">
    <name type="scientific">Arundo donax</name>
    <name type="common">Giant reed</name>
    <name type="synonym">Donax arundinaceus</name>
    <dbReference type="NCBI Taxonomy" id="35708"/>
    <lineage>
        <taxon>Eukaryota</taxon>
        <taxon>Viridiplantae</taxon>
        <taxon>Streptophyta</taxon>
        <taxon>Embryophyta</taxon>
        <taxon>Tracheophyta</taxon>
        <taxon>Spermatophyta</taxon>
        <taxon>Magnoliopsida</taxon>
        <taxon>Liliopsida</taxon>
        <taxon>Poales</taxon>
        <taxon>Poaceae</taxon>
        <taxon>PACMAD clade</taxon>
        <taxon>Arundinoideae</taxon>
        <taxon>Arundineae</taxon>
        <taxon>Arundo</taxon>
    </lineage>
</organism>
<reference evidence="1" key="2">
    <citation type="journal article" date="2015" name="Data Brief">
        <title>Shoot transcriptome of the giant reed, Arundo donax.</title>
        <authorList>
            <person name="Barrero R.A."/>
            <person name="Guerrero F.D."/>
            <person name="Moolhuijzen P."/>
            <person name="Goolsby J.A."/>
            <person name="Tidwell J."/>
            <person name="Bellgard S.E."/>
            <person name="Bellgard M.I."/>
        </authorList>
    </citation>
    <scope>NUCLEOTIDE SEQUENCE</scope>
    <source>
        <tissue evidence="1">Shoot tissue taken approximately 20 cm above the soil surface</tissue>
    </source>
</reference>
<dbReference type="AlphaFoldDB" id="A0A0A8XY73"/>
<protein>
    <submittedName>
        <fullName evidence="1">Uncharacterized protein</fullName>
    </submittedName>
</protein>
<name>A0A0A8XY73_ARUDO</name>
<proteinExistence type="predicted"/>
<evidence type="ECO:0000313" key="1">
    <source>
        <dbReference type="EMBL" id="JAD16622.1"/>
    </source>
</evidence>
<sequence>MTTLFFFSKGNWWFPDFSHNNAGGMKTKRETCNINKPNFS</sequence>
<reference evidence="1" key="1">
    <citation type="submission" date="2014-09" db="EMBL/GenBank/DDBJ databases">
        <authorList>
            <person name="Magalhaes I.L.F."/>
            <person name="Oliveira U."/>
            <person name="Santos F.R."/>
            <person name="Vidigal T.H.D.A."/>
            <person name="Brescovit A.D."/>
            <person name="Santos A.J."/>
        </authorList>
    </citation>
    <scope>NUCLEOTIDE SEQUENCE</scope>
    <source>
        <tissue evidence="1">Shoot tissue taken approximately 20 cm above the soil surface</tissue>
    </source>
</reference>